<protein>
    <submittedName>
        <fullName evidence="2">Uncharacterized protein</fullName>
    </submittedName>
</protein>
<name>A0ABP9PQ61_9ACTN</name>
<comment type="caution">
    <text evidence="2">The sequence shown here is derived from an EMBL/GenBank/DDBJ whole genome shotgun (WGS) entry which is preliminary data.</text>
</comment>
<evidence type="ECO:0000313" key="2">
    <source>
        <dbReference type="EMBL" id="GAA5150385.1"/>
    </source>
</evidence>
<sequence>MRSIPLLLAGALAGAALTATAVADVGHRAGDDPVPDGFIPKSFQPCRHEDGPGPCFWDAGERGNGRGRSYVIRHGRTYYVDGSERVDR</sequence>
<accession>A0ABP9PQ61</accession>
<reference evidence="3" key="1">
    <citation type="journal article" date="2019" name="Int. J. Syst. Evol. Microbiol.">
        <title>The Global Catalogue of Microorganisms (GCM) 10K type strain sequencing project: providing services to taxonomists for standard genome sequencing and annotation.</title>
        <authorList>
            <consortium name="The Broad Institute Genomics Platform"/>
            <consortium name="The Broad Institute Genome Sequencing Center for Infectious Disease"/>
            <person name="Wu L."/>
            <person name="Ma J."/>
        </authorList>
    </citation>
    <scope>NUCLEOTIDE SEQUENCE [LARGE SCALE GENOMIC DNA]</scope>
    <source>
        <strain evidence="3">JCM 18459</strain>
    </source>
</reference>
<evidence type="ECO:0000256" key="1">
    <source>
        <dbReference type="SAM" id="SignalP"/>
    </source>
</evidence>
<dbReference type="EMBL" id="BAABKG010000003">
    <property type="protein sequence ID" value="GAA5150385.1"/>
    <property type="molecule type" value="Genomic_DNA"/>
</dbReference>
<feature type="signal peptide" evidence="1">
    <location>
        <begin position="1"/>
        <end position="23"/>
    </location>
</feature>
<proteinExistence type="predicted"/>
<feature type="chain" id="PRO_5047440549" evidence="1">
    <location>
        <begin position="24"/>
        <end position="88"/>
    </location>
</feature>
<organism evidence="2 3">
    <name type="scientific">Nocardioides marinquilinus</name>
    <dbReference type="NCBI Taxonomy" id="1210400"/>
    <lineage>
        <taxon>Bacteria</taxon>
        <taxon>Bacillati</taxon>
        <taxon>Actinomycetota</taxon>
        <taxon>Actinomycetes</taxon>
        <taxon>Propionibacteriales</taxon>
        <taxon>Nocardioidaceae</taxon>
        <taxon>Nocardioides</taxon>
    </lineage>
</organism>
<keyword evidence="1" id="KW-0732">Signal</keyword>
<evidence type="ECO:0000313" key="3">
    <source>
        <dbReference type="Proteomes" id="UP001500221"/>
    </source>
</evidence>
<dbReference type="RefSeq" id="WP_345459363.1">
    <property type="nucleotide sequence ID" value="NZ_BAABKG010000003.1"/>
</dbReference>
<keyword evidence="3" id="KW-1185">Reference proteome</keyword>
<gene>
    <name evidence="2" type="ORF">GCM10023340_27400</name>
</gene>
<dbReference type="Proteomes" id="UP001500221">
    <property type="component" value="Unassembled WGS sequence"/>
</dbReference>